<dbReference type="Proteomes" id="UP000887540">
    <property type="component" value="Unplaced"/>
</dbReference>
<dbReference type="PANTHER" id="PTHR31005">
    <property type="entry name" value="DUF4139 DOMAIN-CONTAINING PROTEIN"/>
    <property type="match status" value="1"/>
</dbReference>
<dbReference type="InterPro" id="IPR037291">
    <property type="entry name" value="DUF4139"/>
</dbReference>
<dbReference type="AlphaFoldDB" id="A0A914DEZ5"/>
<dbReference type="WBParaSite" id="ACRNAN_scaffold25363.g31982.t1">
    <property type="protein sequence ID" value="ACRNAN_scaffold25363.g31982.t1"/>
    <property type="gene ID" value="ACRNAN_scaffold25363.g31982"/>
</dbReference>
<sequence>MINKKSVVILLEATQADAKIELDITYQSKNASWKSSYDFRVRTNGKSEENKLQLVYFGNIQQSTGEDWKDTELILSTGQLKSAGSLPTITQLNAKFKSQSRRPVPPSVPPFGGKPTAPFNFGTTQTVLFGAVPASGSLFGSTGQTTSTSATSGAGQSSQNTGANASTDQIEQPPSVEFS</sequence>
<reference evidence="4" key="1">
    <citation type="submission" date="2022-11" db="UniProtKB">
        <authorList>
            <consortium name="WormBaseParasite"/>
        </authorList>
    </citation>
    <scope>IDENTIFICATION</scope>
</reference>
<proteinExistence type="predicted"/>
<feature type="domain" description="DUF4139" evidence="2">
    <location>
        <begin position="22"/>
        <end position="141"/>
    </location>
</feature>
<organism evidence="3 4">
    <name type="scientific">Acrobeloides nanus</name>
    <dbReference type="NCBI Taxonomy" id="290746"/>
    <lineage>
        <taxon>Eukaryota</taxon>
        <taxon>Metazoa</taxon>
        <taxon>Ecdysozoa</taxon>
        <taxon>Nematoda</taxon>
        <taxon>Chromadorea</taxon>
        <taxon>Rhabditida</taxon>
        <taxon>Tylenchina</taxon>
        <taxon>Cephalobomorpha</taxon>
        <taxon>Cephaloboidea</taxon>
        <taxon>Cephalobidae</taxon>
        <taxon>Acrobeloides</taxon>
    </lineage>
</organism>
<dbReference type="PANTHER" id="PTHR31005:SF8">
    <property type="entry name" value="DUF4139 DOMAIN-CONTAINING PROTEIN"/>
    <property type="match status" value="1"/>
</dbReference>
<feature type="region of interest" description="Disordered" evidence="1">
    <location>
        <begin position="139"/>
        <end position="179"/>
    </location>
</feature>
<evidence type="ECO:0000256" key="1">
    <source>
        <dbReference type="SAM" id="MobiDB-lite"/>
    </source>
</evidence>
<dbReference type="InterPro" id="IPR011935">
    <property type="entry name" value="CHP02231"/>
</dbReference>
<accession>A0A914DEZ5</accession>
<evidence type="ECO:0000313" key="3">
    <source>
        <dbReference type="Proteomes" id="UP000887540"/>
    </source>
</evidence>
<evidence type="ECO:0000259" key="2">
    <source>
        <dbReference type="Pfam" id="PF13598"/>
    </source>
</evidence>
<feature type="compositionally biased region" description="Polar residues" evidence="1">
    <location>
        <begin position="160"/>
        <end position="179"/>
    </location>
</feature>
<keyword evidence="3" id="KW-1185">Reference proteome</keyword>
<protein>
    <submittedName>
        <fullName evidence="4">DUF4139 domain-containing protein</fullName>
    </submittedName>
</protein>
<feature type="compositionally biased region" description="Low complexity" evidence="1">
    <location>
        <begin position="139"/>
        <end position="159"/>
    </location>
</feature>
<evidence type="ECO:0000313" key="4">
    <source>
        <dbReference type="WBParaSite" id="ACRNAN_scaffold25363.g31982.t1"/>
    </source>
</evidence>
<name>A0A914DEZ5_9BILA</name>
<dbReference type="Pfam" id="PF13598">
    <property type="entry name" value="DUF4139"/>
    <property type="match status" value="1"/>
</dbReference>